<accession>A0ACB7CCZ1</accession>
<comment type="caution">
    <text evidence="1">The sequence shown here is derived from an EMBL/GenBank/DDBJ whole genome shotgun (WGS) entry which is preliminary data.</text>
</comment>
<keyword evidence="2" id="KW-1185">Reference proteome</keyword>
<reference evidence="1 2" key="1">
    <citation type="journal article" date="2021" name="Commun. Biol.">
        <title>Genomic insights into the host specific adaptation of the Pneumocystis genus.</title>
        <authorList>
            <person name="Cisse O.H."/>
            <person name="Ma L."/>
            <person name="Dekker J.P."/>
            <person name="Khil P.P."/>
            <person name="Youn J.-H."/>
            <person name="Brenchley J.M."/>
            <person name="Blair R."/>
            <person name="Pahar B."/>
            <person name="Chabe M."/>
            <person name="Van Rompay K.K.A."/>
            <person name="Keesler R."/>
            <person name="Sukura A."/>
            <person name="Hirsch V."/>
            <person name="Kutty G."/>
            <person name="Liu Y."/>
            <person name="Peng L."/>
            <person name="Chen J."/>
            <person name="Song J."/>
            <person name="Weissenbacher-Lang C."/>
            <person name="Xu J."/>
            <person name="Upham N.S."/>
            <person name="Stajich J.E."/>
            <person name="Cuomo C.A."/>
            <person name="Cushion M.T."/>
            <person name="Kovacs J.A."/>
        </authorList>
    </citation>
    <scope>NUCLEOTIDE SEQUENCE [LARGE SCALE GENOMIC DNA]</scope>
    <source>
        <strain evidence="1 2">RABM</strain>
    </source>
</reference>
<gene>
    <name evidence="1" type="ORF">PORY_000982</name>
</gene>
<dbReference type="EMBL" id="JABTEG010000003">
    <property type="protein sequence ID" value="KAG4305426.1"/>
    <property type="molecule type" value="Genomic_DNA"/>
</dbReference>
<proteinExistence type="predicted"/>
<protein>
    <submittedName>
        <fullName evidence="1">Uncharacterized protein</fullName>
    </submittedName>
</protein>
<sequence length="884" mass="101512">MKQKLDTIESLIYRSTDEYLTQENWAYIMDVCDFLNQGGDVKAVAVVLKKRFLCKNSNIQLYSLSLTEALVKNCGPNLHREIGSQEFVETLLKLFENSHTHSMVKERILSLIQQWANDFPVEPSFQFVRQTYDRFKSEHKYIKKEDEEDELKEREERELQLALALSLERNVEHNFQKNVEHNEKTAISVSKHPSFSSSVFKVKALYDFRTAEPGELPFRKGNIITLLEILSNVDSVENNNIIENEQFQNLYHLTLTIRSKLVKLIKKYVQKKDDILSLNERFTRAMKEYEVLMEKSMEHFSHASLYNSSTEQYYTSKYEDSGKQLLQPNISYTSTSSSVPSIHCLTQNPPTCSVCIDATYAQSKNRRRNTGAVVRIKDYSGNNKTLVIDCGKTFHEATLEYFPRYSLRRIDAFAVNGLDDLRGWTLKGLIQDYIDIYLTSETMNAISTMFPYCVYSEKATGGGDVPSFQFHIISPIHPFTIESCGNITIYPLRVQHGVFHDDQGMKLPFYIVGYRIDNLSYISDANAIPDETVNIIKGTEFLVLRTASFISFFYFTGFDHSIPHDVLEKRLAQETQDGVLKDTWIVPAYDGMRLCKFMKFPVELFLPGEKTDTIGISDLDFFVPLYVQTSCVSVLISIILGLQKSILALKRFDMEIEIEKSILIICGYKRDIFLREIMFSYTSNKHRLHENIQEKEEYKASIPNIWSYWMKGDAATGNCILAAENIDVIYVPSLRGLRAILSNYQYSSNHSSQNVLAIWPFLKTHKESGEFSAQGLSKTIALAIEASGNKNLIFCDSLPIVSPIQLFNSSMKISGISVCSAIKQITVATVFERWISAFWEIVGLDEQGKSYGIWKYHGEVWKISWKDTENGICDIEYTQLDKLY</sequence>
<evidence type="ECO:0000313" key="2">
    <source>
        <dbReference type="Proteomes" id="UP000768646"/>
    </source>
</evidence>
<name>A0ACB7CCZ1_9ASCO</name>
<evidence type="ECO:0000313" key="1">
    <source>
        <dbReference type="EMBL" id="KAG4305426.1"/>
    </source>
</evidence>
<dbReference type="Proteomes" id="UP000768646">
    <property type="component" value="Unassembled WGS sequence"/>
</dbReference>
<organism evidence="1 2">
    <name type="scientific">Pneumocystis oryctolagi</name>
    <dbReference type="NCBI Taxonomy" id="42067"/>
    <lineage>
        <taxon>Eukaryota</taxon>
        <taxon>Fungi</taxon>
        <taxon>Dikarya</taxon>
        <taxon>Ascomycota</taxon>
        <taxon>Taphrinomycotina</taxon>
        <taxon>Pneumocystomycetes</taxon>
        <taxon>Pneumocystaceae</taxon>
        <taxon>Pneumocystis</taxon>
    </lineage>
</organism>